<dbReference type="AlphaFoldDB" id="A0AA38IIS6"/>
<evidence type="ECO:0000313" key="1">
    <source>
        <dbReference type="EMBL" id="KAJ3654806.1"/>
    </source>
</evidence>
<reference evidence="1" key="1">
    <citation type="journal article" date="2023" name="G3 (Bethesda)">
        <title>Whole genome assemblies of Zophobas morio and Tenebrio molitor.</title>
        <authorList>
            <person name="Kaur S."/>
            <person name="Stinson S.A."/>
            <person name="diCenzo G.C."/>
        </authorList>
    </citation>
    <scope>NUCLEOTIDE SEQUENCE</scope>
    <source>
        <strain evidence="1">QUZm001</strain>
    </source>
</reference>
<evidence type="ECO:0000313" key="2">
    <source>
        <dbReference type="Proteomes" id="UP001168821"/>
    </source>
</evidence>
<accession>A0AA38IIS6</accession>
<dbReference type="EMBL" id="JALNTZ010000004">
    <property type="protein sequence ID" value="KAJ3654806.1"/>
    <property type="molecule type" value="Genomic_DNA"/>
</dbReference>
<comment type="caution">
    <text evidence="1">The sequence shown here is derived from an EMBL/GenBank/DDBJ whole genome shotgun (WGS) entry which is preliminary data.</text>
</comment>
<gene>
    <name evidence="1" type="ORF">Zmor_013967</name>
</gene>
<protein>
    <submittedName>
        <fullName evidence="1">Uncharacterized protein</fullName>
    </submittedName>
</protein>
<sequence>MGWHVTASLQYPRDLRPKYTRKCATESLRRTELKKFPKVSLIRTEIGPGEVQPTETECVVSSFLPTDFHNVIIKLLLLRPDEDFKLGQIN</sequence>
<proteinExistence type="predicted"/>
<name>A0AA38IIS6_9CUCU</name>
<organism evidence="1 2">
    <name type="scientific">Zophobas morio</name>
    <dbReference type="NCBI Taxonomy" id="2755281"/>
    <lineage>
        <taxon>Eukaryota</taxon>
        <taxon>Metazoa</taxon>
        <taxon>Ecdysozoa</taxon>
        <taxon>Arthropoda</taxon>
        <taxon>Hexapoda</taxon>
        <taxon>Insecta</taxon>
        <taxon>Pterygota</taxon>
        <taxon>Neoptera</taxon>
        <taxon>Endopterygota</taxon>
        <taxon>Coleoptera</taxon>
        <taxon>Polyphaga</taxon>
        <taxon>Cucujiformia</taxon>
        <taxon>Tenebrionidae</taxon>
        <taxon>Zophobas</taxon>
    </lineage>
</organism>
<dbReference type="Proteomes" id="UP001168821">
    <property type="component" value="Unassembled WGS sequence"/>
</dbReference>
<keyword evidence="2" id="KW-1185">Reference proteome</keyword>